<evidence type="ECO:0000313" key="2">
    <source>
        <dbReference type="Proteomes" id="UP000255207"/>
    </source>
</evidence>
<accession>A0A370LAV8</accession>
<reference evidence="2" key="1">
    <citation type="submission" date="2018-07" db="EMBL/GenBank/DDBJ databases">
        <authorList>
            <person name="Safronova V.I."/>
            <person name="Chirak E.R."/>
            <person name="Sazanova A.L."/>
        </authorList>
    </citation>
    <scope>NUCLEOTIDE SEQUENCE [LARGE SCALE GENOMIC DNA]</scope>
    <source>
        <strain evidence="2">RCAM04685</strain>
    </source>
</reference>
<proteinExistence type="predicted"/>
<dbReference type="RefSeq" id="WP_114828435.1">
    <property type="nucleotide sequence ID" value="NZ_QQTO01000037.1"/>
</dbReference>
<evidence type="ECO:0000313" key="1">
    <source>
        <dbReference type="EMBL" id="RDJ28310.1"/>
    </source>
</evidence>
<keyword evidence="2" id="KW-1185">Reference proteome</keyword>
<comment type="caution">
    <text evidence="1">The sequence shown here is derived from an EMBL/GenBank/DDBJ whole genome shotgun (WGS) entry which is preliminary data.</text>
</comment>
<protein>
    <submittedName>
        <fullName evidence="1">Uncharacterized protein</fullName>
    </submittedName>
</protein>
<dbReference type="AlphaFoldDB" id="A0A370LAV8"/>
<gene>
    <name evidence="1" type="ORF">DWE98_06960</name>
</gene>
<organism evidence="1 2">
    <name type="scientific">Bosea caraganae</name>
    <dbReference type="NCBI Taxonomy" id="2763117"/>
    <lineage>
        <taxon>Bacteria</taxon>
        <taxon>Pseudomonadati</taxon>
        <taxon>Pseudomonadota</taxon>
        <taxon>Alphaproteobacteria</taxon>
        <taxon>Hyphomicrobiales</taxon>
        <taxon>Boseaceae</taxon>
        <taxon>Bosea</taxon>
    </lineage>
</organism>
<dbReference type="EMBL" id="QQTP01000002">
    <property type="protein sequence ID" value="RDJ28310.1"/>
    <property type="molecule type" value="Genomic_DNA"/>
</dbReference>
<dbReference type="OrthoDB" id="8162495at2"/>
<dbReference type="Proteomes" id="UP000255207">
    <property type="component" value="Unassembled WGS sequence"/>
</dbReference>
<name>A0A370LAV8_9HYPH</name>
<sequence length="66" mass="6846">MARADSQDESGAGAPRELAMILLQLAASQAEIGPFARRGREAPQVAAARYRVAAGGAVRRKLGLVA</sequence>